<sequence>MATKGAPLGPLGNPAVEIARLVRHCRARMTSADIPDWVGPPRTKLTQEVIAHRIGCSLVTYGHLENGQLRRMSTQLAEAVASALCMTDSERYLLHWLGTGMSAPGVHPTTEKLVASLRLMMHAVPWPAWMSDPAGNIFDRNPRMTEWMPDTAGSASFIAWVLTAAPAREQLVDWETTWMPAAVAYVRMISAMAPTDPRIVALIRGVVEPCALARSLWENSAVQRIQPGADIASQPLWLRVRGKPVEVSLTVLTPPGASEGRFVELIPLGT</sequence>
<comment type="caution">
    <text evidence="2">The sequence shown here is derived from an EMBL/GenBank/DDBJ whole genome shotgun (WGS) entry which is preliminary data.</text>
</comment>
<dbReference type="Pfam" id="PF13560">
    <property type="entry name" value="HTH_31"/>
    <property type="match status" value="1"/>
</dbReference>
<dbReference type="Gene3D" id="3.30.450.180">
    <property type="match status" value="1"/>
</dbReference>
<dbReference type="InterPro" id="IPR041413">
    <property type="entry name" value="MLTR_LBD"/>
</dbReference>
<dbReference type="Gene3D" id="1.10.260.40">
    <property type="entry name" value="lambda repressor-like DNA-binding domains"/>
    <property type="match status" value="1"/>
</dbReference>
<protein>
    <submittedName>
        <fullName evidence="2">DNA-binding XRE family transcriptional regulator</fullName>
    </submittedName>
</protein>
<dbReference type="SUPFAM" id="SSF47413">
    <property type="entry name" value="lambda repressor-like DNA-binding domains"/>
    <property type="match status" value="1"/>
</dbReference>
<dbReference type="PROSITE" id="PS50943">
    <property type="entry name" value="HTH_CROC1"/>
    <property type="match status" value="1"/>
</dbReference>
<dbReference type="PANTHER" id="PTHR35010">
    <property type="entry name" value="BLL4672 PROTEIN-RELATED"/>
    <property type="match status" value="1"/>
</dbReference>
<proteinExistence type="predicted"/>
<dbReference type="Proteomes" id="UP000622552">
    <property type="component" value="Unassembled WGS sequence"/>
</dbReference>
<dbReference type="InterPro" id="IPR001387">
    <property type="entry name" value="Cro/C1-type_HTH"/>
</dbReference>
<dbReference type="Pfam" id="PF17765">
    <property type="entry name" value="MLTR_LBD"/>
    <property type="match status" value="1"/>
</dbReference>
<evidence type="ECO:0000259" key="1">
    <source>
        <dbReference type="PROSITE" id="PS50943"/>
    </source>
</evidence>
<dbReference type="EMBL" id="JADOUF010000001">
    <property type="protein sequence ID" value="MBG6136282.1"/>
    <property type="molecule type" value="Genomic_DNA"/>
</dbReference>
<dbReference type="CDD" id="cd00093">
    <property type="entry name" value="HTH_XRE"/>
    <property type="match status" value="1"/>
</dbReference>
<accession>A0A8J7GGI7</accession>
<dbReference type="AlphaFoldDB" id="A0A8J7GGI7"/>
<gene>
    <name evidence="2" type="ORF">IW245_002476</name>
</gene>
<dbReference type="PANTHER" id="PTHR35010:SF2">
    <property type="entry name" value="BLL4672 PROTEIN"/>
    <property type="match status" value="1"/>
</dbReference>
<name>A0A8J7GGI7_9ACTN</name>
<organism evidence="2 3">
    <name type="scientific">Longispora fulva</name>
    <dbReference type="NCBI Taxonomy" id="619741"/>
    <lineage>
        <taxon>Bacteria</taxon>
        <taxon>Bacillati</taxon>
        <taxon>Actinomycetota</taxon>
        <taxon>Actinomycetes</taxon>
        <taxon>Micromonosporales</taxon>
        <taxon>Micromonosporaceae</taxon>
        <taxon>Longispora</taxon>
    </lineage>
</organism>
<feature type="domain" description="HTH cro/C1-type" evidence="1">
    <location>
        <begin position="44"/>
        <end position="93"/>
    </location>
</feature>
<dbReference type="RefSeq" id="WP_197003279.1">
    <property type="nucleotide sequence ID" value="NZ_BONS01000036.1"/>
</dbReference>
<evidence type="ECO:0000313" key="2">
    <source>
        <dbReference type="EMBL" id="MBG6136282.1"/>
    </source>
</evidence>
<dbReference type="GO" id="GO:0003677">
    <property type="term" value="F:DNA binding"/>
    <property type="evidence" value="ECO:0007669"/>
    <property type="project" value="UniProtKB-KW"/>
</dbReference>
<reference evidence="2" key="1">
    <citation type="submission" date="2020-11" db="EMBL/GenBank/DDBJ databases">
        <title>Sequencing the genomes of 1000 actinobacteria strains.</title>
        <authorList>
            <person name="Klenk H.-P."/>
        </authorList>
    </citation>
    <scope>NUCLEOTIDE SEQUENCE</scope>
    <source>
        <strain evidence="2">DSM 45356</strain>
    </source>
</reference>
<evidence type="ECO:0000313" key="3">
    <source>
        <dbReference type="Proteomes" id="UP000622552"/>
    </source>
</evidence>
<keyword evidence="2" id="KW-0238">DNA-binding</keyword>
<dbReference type="InterPro" id="IPR010982">
    <property type="entry name" value="Lambda_DNA-bd_dom_sf"/>
</dbReference>
<keyword evidence="3" id="KW-1185">Reference proteome</keyword>